<reference evidence="2" key="1">
    <citation type="submission" date="2011-08" db="EMBL/GenBank/DDBJ databases">
        <title>Complete sequence of chromosome of Streptomyces violaceusniger Tu 4113.</title>
        <authorList>
            <consortium name="US DOE Joint Genome Institute"/>
            <person name="Lucas S."/>
            <person name="Han J."/>
            <person name="Lapidus A."/>
            <person name="Cheng J.-F."/>
            <person name="Goodwin L."/>
            <person name="Pitluck S."/>
            <person name="Peters L."/>
            <person name="Ivanova N."/>
            <person name="Daligault H."/>
            <person name="Detter J.C."/>
            <person name="Han C."/>
            <person name="Tapia R."/>
            <person name="Land M."/>
            <person name="Hauser L."/>
            <person name="Kyrpides N."/>
            <person name="Ivanova N."/>
            <person name="Pagani I."/>
            <person name="Hagen A."/>
            <person name="Katz L."/>
            <person name="Fiedler H.-P."/>
            <person name="Keasling J."/>
            <person name="Fortman J."/>
            <person name="Woyke T."/>
        </authorList>
    </citation>
    <scope>NUCLEOTIDE SEQUENCE [LARGE SCALE GENOMIC DNA]</scope>
    <source>
        <strain evidence="2">Tu 4113</strain>
    </source>
</reference>
<accession>G2NTD9</accession>
<keyword evidence="1" id="KW-1133">Transmembrane helix</keyword>
<proteinExistence type="predicted"/>
<keyword evidence="3" id="KW-1185">Reference proteome</keyword>
<gene>
    <name evidence="2" type="ORF">Strvi_2053</name>
</gene>
<evidence type="ECO:0000313" key="2">
    <source>
        <dbReference type="EMBL" id="AEM81787.1"/>
    </source>
</evidence>
<dbReference type="Proteomes" id="UP000008703">
    <property type="component" value="Chromosome"/>
</dbReference>
<organism evidence="2 3">
    <name type="scientific">Streptomyces violaceusniger (strain Tu 4113)</name>
    <dbReference type="NCBI Taxonomy" id="653045"/>
    <lineage>
        <taxon>Bacteria</taxon>
        <taxon>Bacillati</taxon>
        <taxon>Actinomycetota</taxon>
        <taxon>Actinomycetes</taxon>
        <taxon>Kitasatosporales</taxon>
        <taxon>Streptomycetaceae</taxon>
        <taxon>Streptomyces</taxon>
        <taxon>Streptomyces violaceusniger group</taxon>
    </lineage>
</organism>
<dbReference type="HOGENOM" id="CLU_1288322_0_0_11"/>
<dbReference type="RefSeq" id="WP_014055293.1">
    <property type="nucleotide sequence ID" value="NC_015957.1"/>
</dbReference>
<keyword evidence="1" id="KW-0472">Membrane</keyword>
<sequence>MKKFTKNQFVISIAVSLTLLVGIGVGYWAGSESTDESTGTAGLDNPCSDVLTSSDARSAMNGVLRAIDSPSYRFIEKGNSGDFSSECTVVSGEKDALSITAHLAMSGDVAQWTKTLSDNQDIGDSSSRKTFSVGEAGISSPAAAAIYLSCEPYQSPIKKKQNLSILVSSLNGSSHHSALRTELADLAVSMAKHAQTAAKCKDPAQIPEKAPEFS</sequence>
<evidence type="ECO:0000313" key="3">
    <source>
        <dbReference type="Proteomes" id="UP000008703"/>
    </source>
</evidence>
<dbReference type="AlphaFoldDB" id="G2NTD9"/>
<evidence type="ECO:0000256" key="1">
    <source>
        <dbReference type="SAM" id="Phobius"/>
    </source>
</evidence>
<dbReference type="KEGG" id="svl:Strvi_2053"/>
<feature type="transmembrane region" description="Helical" evidence="1">
    <location>
        <begin position="9"/>
        <end position="29"/>
    </location>
</feature>
<keyword evidence="1" id="KW-0812">Transmembrane</keyword>
<protein>
    <submittedName>
        <fullName evidence="2">Uncharacterized protein</fullName>
    </submittedName>
</protein>
<name>G2NTD9_STRV4</name>
<dbReference type="EMBL" id="CP002994">
    <property type="protein sequence ID" value="AEM81787.1"/>
    <property type="molecule type" value="Genomic_DNA"/>
</dbReference>